<dbReference type="Gene3D" id="1.10.510.10">
    <property type="entry name" value="Transferase(Phosphotransferase) domain 1"/>
    <property type="match status" value="1"/>
</dbReference>
<feature type="binding site" evidence="5">
    <location>
        <position position="168"/>
    </location>
    <ligand>
        <name>ATP</name>
        <dbReference type="ChEBI" id="CHEBI:30616"/>
    </ligand>
</feature>
<dbReference type="Gene3D" id="3.30.200.20">
    <property type="entry name" value="Phosphorylase Kinase, domain 1"/>
    <property type="match status" value="1"/>
</dbReference>
<comment type="caution">
    <text evidence="8">The sequence shown here is derived from an EMBL/GenBank/DDBJ whole genome shotgun (WGS) entry which is preliminary data.</text>
</comment>
<organism evidence="8 9">
    <name type="scientific">Acanthopleuribacter pedis</name>
    <dbReference type="NCBI Taxonomy" id="442870"/>
    <lineage>
        <taxon>Bacteria</taxon>
        <taxon>Pseudomonadati</taxon>
        <taxon>Acidobacteriota</taxon>
        <taxon>Holophagae</taxon>
        <taxon>Acanthopleuribacterales</taxon>
        <taxon>Acanthopleuribacteraceae</taxon>
        <taxon>Acanthopleuribacter</taxon>
    </lineage>
</organism>
<keyword evidence="6" id="KW-1133">Transmembrane helix</keyword>
<evidence type="ECO:0000313" key="8">
    <source>
        <dbReference type="EMBL" id="MBO1321788.1"/>
    </source>
</evidence>
<dbReference type="SMART" id="SM00220">
    <property type="entry name" value="S_TKc"/>
    <property type="match status" value="1"/>
</dbReference>
<dbReference type="AlphaFoldDB" id="A0A8J7QNP8"/>
<dbReference type="CDD" id="cd14014">
    <property type="entry name" value="STKc_PknB_like"/>
    <property type="match status" value="1"/>
</dbReference>
<keyword evidence="9" id="KW-1185">Reference proteome</keyword>
<evidence type="ECO:0000256" key="4">
    <source>
        <dbReference type="ARBA" id="ARBA00022840"/>
    </source>
</evidence>
<gene>
    <name evidence="8" type="ORF">J3U88_25135</name>
</gene>
<accession>A0A8J7QNP8</accession>
<dbReference type="Proteomes" id="UP000664417">
    <property type="component" value="Unassembled WGS sequence"/>
</dbReference>
<feature type="transmembrane region" description="Helical" evidence="6">
    <location>
        <begin position="462"/>
        <end position="483"/>
    </location>
</feature>
<name>A0A8J7QNP8_9BACT</name>
<evidence type="ECO:0000256" key="6">
    <source>
        <dbReference type="SAM" id="Phobius"/>
    </source>
</evidence>
<dbReference type="InterPro" id="IPR000719">
    <property type="entry name" value="Prot_kinase_dom"/>
</dbReference>
<dbReference type="InterPro" id="IPR017441">
    <property type="entry name" value="Protein_kinase_ATP_BS"/>
</dbReference>
<sequence>MDTASGEDQFQHIFIAALDLSGEARDAFLDKVCRKQPDLREEIEEILATLDPTELTGSKEKRALDIFGFCLDLDREARAMYLAKVAERCAEVREKVDKLLTSHGEAADAEFIEASPMADPEQVPSTGLKANDVVGPYRVIHEIGRGGMGAVYMATRKDEEFEQEVALKILPYAMATQDLISRFNNERQIMANLSHPNIATLLDGGATDDGLPYFVMEYVDGVPIHDYCDFQKLTIAARLRLFRKVCSAVHFAHQNLVVHRDLKPGNILVTAAGEPKLLDFGIAKILRPGSHEPVTLTESGVRPMTPEYASPEQVRGEIVTTESDIYALGLLLYELLSGHRAHRFGNRTEEDVQRVVCDDYPPRPSVVFWERFQIERARGTVVLTPESISEKRRTDPRRMERQLRGDLDNMIMKAITKDPDLRYASAEQFSLDIVNYLSGHPVLARGHSPLYLMQRFWERHQFAMMTTFIMVVMVLLFVVTALVQHRETLAQRRAAEMQRAKAHFVGEFFSDLFAVPQVGGPAGEIPANLITDRAMRRIQEFYPDNPAVQAAVMHTVGSVCLNLGAENQAESIITEALALRREQGEARDVAESLRVLAGIHARRRHFDKAECLLLEARSLTEAEDDQIAALMDGQVLQDLAEVYDGQGRHDLAEPMLWRALAVFHNQDQRDPERVSRILYALISHYQELEKWSHEEVLLKWALEEQIQAGSDEYLVHTFARVAEKLRREGEHARADYFLQCAFDLSRETYGAQHRLARNLEQALREFDETGVAEPEPNDSPLVQ</sequence>
<dbReference type="InterPro" id="IPR011009">
    <property type="entry name" value="Kinase-like_dom_sf"/>
</dbReference>
<dbReference type="GO" id="GO:0005524">
    <property type="term" value="F:ATP binding"/>
    <property type="evidence" value="ECO:0007669"/>
    <property type="project" value="UniProtKB-UniRule"/>
</dbReference>
<dbReference type="PROSITE" id="PS00107">
    <property type="entry name" value="PROTEIN_KINASE_ATP"/>
    <property type="match status" value="1"/>
</dbReference>
<dbReference type="PANTHER" id="PTHR43289">
    <property type="entry name" value="MITOGEN-ACTIVATED PROTEIN KINASE KINASE KINASE 20-RELATED"/>
    <property type="match status" value="1"/>
</dbReference>
<protein>
    <submittedName>
        <fullName evidence="8">Serine/threonine protein kinase</fullName>
    </submittedName>
</protein>
<keyword evidence="3 8" id="KW-0418">Kinase</keyword>
<dbReference type="PANTHER" id="PTHR43289:SF34">
    <property type="entry name" value="SERINE_THREONINE-PROTEIN KINASE YBDM-RELATED"/>
    <property type="match status" value="1"/>
</dbReference>
<reference evidence="8" key="1">
    <citation type="submission" date="2021-03" db="EMBL/GenBank/DDBJ databases">
        <authorList>
            <person name="Wang G."/>
        </authorList>
    </citation>
    <scope>NUCLEOTIDE SEQUENCE</scope>
    <source>
        <strain evidence="8">KCTC 12899</strain>
    </source>
</reference>
<keyword evidence="4 5" id="KW-0067">ATP-binding</keyword>
<evidence type="ECO:0000256" key="3">
    <source>
        <dbReference type="ARBA" id="ARBA00022777"/>
    </source>
</evidence>
<dbReference type="RefSeq" id="WP_207861760.1">
    <property type="nucleotide sequence ID" value="NZ_JAFREP010000027.1"/>
</dbReference>
<keyword evidence="1" id="KW-0808">Transferase</keyword>
<dbReference type="Pfam" id="PF00069">
    <property type="entry name" value="Pkinase"/>
    <property type="match status" value="1"/>
</dbReference>
<dbReference type="InterPro" id="IPR008271">
    <property type="entry name" value="Ser/Thr_kinase_AS"/>
</dbReference>
<evidence type="ECO:0000256" key="5">
    <source>
        <dbReference type="PROSITE-ProRule" id="PRU10141"/>
    </source>
</evidence>
<evidence type="ECO:0000313" key="9">
    <source>
        <dbReference type="Proteomes" id="UP000664417"/>
    </source>
</evidence>
<keyword evidence="6" id="KW-0472">Membrane</keyword>
<dbReference type="PROSITE" id="PS50011">
    <property type="entry name" value="PROTEIN_KINASE_DOM"/>
    <property type="match status" value="1"/>
</dbReference>
<feature type="domain" description="Protein kinase" evidence="7">
    <location>
        <begin position="137"/>
        <end position="443"/>
    </location>
</feature>
<keyword evidence="6" id="KW-0812">Transmembrane</keyword>
<evidence type="ECO:0000256" key="2">
    <source>
        <dbReference type="ARBA" id="ARBA00022741"/>
    </source>
</evidence>
<dbReference type="SUPFAM" id="SSF56112">
    <property type="entry name" value="Protein kinase-like (PK-like)"/>
    <property type="match status" value="1"/>
</dbReference>
<evidence type="ECO:0000256" key="1">
    <source>
        <dbReference type="ARBA" id="ARBA00022679"/>
    </source>
</evidence>
<dbReference type="SUPFAM" id="SSF48452">
    <property type="entry name" value="TPR-like"/>
    <property type="match status" value="1"/>
</dbReference>
<dbReference type="PROSITE" id="PS00108">
    <property type="entry name" value="PROTEIN_KINASE_ST"/>
    <property type="match status" value="1"/>
</dbReference>
<keyword evidence="2 5" id="KW-0547">Nucleotide-binding</keyword>
<keyword evidence="8" id="KW-0723">Serine/threonine-protein kinase</keyword>
<dbReference type="InterPro" id="IPR011990">
    <property type="entry name" value="TPR-like_helical_dom_sf"/>
</dbReference>
<dbReference type="EMBL" id="JAFREP010000027">
    <property type="protein sequence ID" value="MBO1321788.1"/>
    <property type="molecule type" value="Genomic_DNA"/>
</dbReference>
<dbReference type="GO" id="GO:0004674">
    <property type="term" value="F:protein serine/threonine kinase activity"/>
    <property type="evidence" value="ECO:0007669"/>
    <property type="project" value="UniProtKB-KW"/>
</dbReference>
<dbReference type="Gene3D" id="1.25.40.10">
    <property type="entry name" value="Tetratricopeptide repeat domain"/>
    <property type="match status" value="1"/>
</dbReference>
<evidence type="ECO:0000259" key="7">
    <source>
        <dbReference type="PROSITE" id="PS50011"/>
    </source>
</evidence>
<proteinExistence type="predicted"/>